<dbReference type="PANTHER" id="PTHR47650:SF2">
    <property type="entry name" value="ZINC FINGER CCCH DOMAIN-CONTAINING PROTEIN 22"/>
    <property type="match status" value="1"/>
</dbReference>
<feature type="non-terminal residue" evidence="3">
    <location>
        <position position="250"/>
    </location>
</feature>
<sequence>MAELEEELEIQLASQREALLSIEEAIKSLESDAGGVEGTAELLQMRDDLRAAVAELENALLEIKRARILQQLSASAPSIDVNSSAAGKLAPPAASGVAAIAAPAVALPSANCGGGDAHGSVPQYPPAGSLCRFRYMDGRWYAGLVQGPGRQAGTLSVRFQVPTRPFMLDPVEVMEGLVVRQQHITPPLYDNPVTTSPRSGLEAQPHQPHYNQQHHQQHRGALAEAEALVGRRALAQLPGCRLYVPVEVLG</sequence>
<keyword evidence="1" id="KW-0175">Coiled coil</keyword>
<organism evidence="3 4">
    <name type="scientific">Astrephomene gubernaculifera</name>
    <dbReference type="NCBI Taxonomy" id="47775"/>
    <lineage>
        <taxon>Eukaryota</taxon>
        <taxon>Viridiplantae</taxon>
        <taxon>Chlorophyta</taxon>
        <taxon>core chlorophytes</taxon>
        <taxon>Chlorophyceae</taxon>
        <taxon>CS clade</taxon>
        <taxon>Chlamydomonadales</taxon>
        <taxon>Astrephomenaceae</taxon>
        <taxon>Astrephomene</taxon>
    </lineage>
</organism>
<comment type="caution">
    <text evidence="3">The sequence shown here is derived from an EMBL/GenBank/DDBJ whole genome shotgun (WGS) entry which is preliminary data.</text>
</comment>
<evidence type="ECO:0000256" key="2">
    <source>
        <dbReference type="SAM" id="MobiDB-lite"/>
    </source>
</evidence>
<feature type="compositionally biased region" description="Low complexity" evidence="2">
    <location>
        <begin position="204"/>
        <end position="214"/>
    </location>
</feature>
<accession>A0AAD3DPE7</accession>
<dbReference type="AlphaFoldDB" id="A0AAD3DPE7"/>
<evidence type="ECO:0000256" key="1">
    <source>
        <dbReference type="SAM" id="Coils"/>
    </source>
</evidence>
<reference evidence="3 4" key="1">
    <citation type="journal article" date="2021" name="Sci. Rep.">
        <title>Genome sequencing of the multicellular alga Astrephomene provides insights into convergent evolution of germ-soma differentiation.</title>
        <authorList>
            <person name="Yamashita S."/>
            <person name="Yamamoto K."/>
            <person name="Matsuzaki R."/>
            <person name="Suzuki S."/>
            <person name="Yamaguchi H."/>
            <person name="Hirooka S."/>
            <person name="Minakuchi Y."/>
            <person name="Miyagishima S."/>
            <person name="Kawachi M."/>
            <person name="Toyoda A."/>
            <person name="Nozaki H."/>
        </authorList>
    </citation>
    <scope>NUCLEOTIDE SEQUENCE [LARGE SCALE GENOMIC DNA]</scope>
    <source>
        <strain evidence="3 4">NIES-4017</strain>
    </source>
</reference>
<gene>
    <name evidence="3" type="ORF">Agub_g5345</name>
</gene>
<dbReference type="Proteomes" id="UP001054857">
    <property type="component" value="Unassembled WGS sequence"/>
</dbReference>
<feature type="coiled-coil region" evidence="1">
    <location>
        <begin position="5"/>
        <end position="69"/>
    </location>
</feature>
<protein>
    <submittedName>
        <fullName evidence="3">Uncharacterized protein</fullName>
    </submittedName>
</protein>
<dbReference type="PANTHER" id="PTHR47650">
    <property type="entry name" value="ZINC FINGER CCCH DOMAIN-CONTAINING PROTEIN 22"/>
    <property type="match status" value="1"/>
</dbReference>
<proteinExistence type="predicted"/>
<feature type="region of interest" description="Disordered" evidence="2">
    <location>
        <begin position="188"/>
        <end position="217"/>
    </location>
</feature>
<evidence type="ECO:0000313" key="3">
    <source>
        <dbReference type="EMBL" id="GFR44172.1"/>
    </source>
</evidence>
<keyword evidence="4" id="KW-1185">Reference proteome</keyword>
<dbReference type="EMBL" id="BMAR01000007">
    <property type="protein sequence ID" value="GFR44172.1"/>
    <property type="molecule type" value="Genomic_DNA"/>
</dbReference>
<evidence type="ECO:0000313" key="4">
    <source>
        <dbReference type="Proteomes" id="UP001054857"/>
    </source>
</evidence>
<name>A0AAD3DPE7_9CHLO</name>